<dbReference type="Pfam" id="PF01497">
    <property type="entry name" value="Peripla_BP_2"/>
    <property type="match status" value="1"/>
</dbReference>
<organism evidence="3 4">
    <name type="scientific">Marinovum algicola</name>
    <dbReference type="NCBI Taxonomy" id="42444"/>
    <lineage>
        <taxon>Bacteria</taxon>
        <taxon>Pseudomonadati</taxon>
        <taxon>Pseudomonadota</taxon>
        <taxon>Alphaproteobacteria</taxon>
        <taxon>Rhodobacterales</taxon>
        <taxon>Roseobacteraceae</taxon>
        <taxon>Marinovum</taxon>
    </lineage>
</organism>
<dbReference type="PROSITE" id="PS50983">
    <property type="entry name" value="FE_B12_PBP"/>
    <property type="match status" value="1"/>
</dbReference>
<dbReference type="PANTHER" id="PTHR30535:SF34">
    <property type="entry name" value="MOLYBDATE-BINDING PROTEIN MOLA"/>
    <property type="match status" value="1"/>
</dbReference>
<name>A0A975ZMA6_9RHOB</name>
<dbReference type="Gene3D" id="3.40.50.1980">
    <property type="entry name" value="Nitrogenase molybdenum iron protein domain"/>
    <property type="match status" value="2"/>
</dbReference>
<feature type="domain" description="Fe/B12 periplasmic-binding" evidence="2">
    <location>
        <begin position="38"/>
        <end position="289"/>
    </location>
</feature>
<proteinExistence type="predicted"/>
<sequence>MANRIAPRISGSVRLCKALLLAAALIGAAAEAQEAPRRVVSINLCTDQLAMMLAAPGQLHSVSFVALDRRASSMADAAQDYVINHGRAEEIYLMQPDLVLAGRYTARASVEALENLGIPVATFDIVTSMAGVRRAVLEMGEALGRQAAARDMVADFDSRLAALQAEVTRRPRAALYHANGFTSGRASLAHEILTAAGFENIAITAGYETGGKLPLEILALAAPEAIITGQPYPGTSRAERIMDHPVIEALRRGAQGAAVTDADWVCGTPHVLRAIEGLAPLRRALEATR</sequence>
<keyword evidence="1" id="KW-0732">Signal</keyword>
<evidence type="ECO:0000259" key="2">
    <source>
        <dbReference type="PROSITE" id="PS50983"/>
    </source>
</evidence>
<accession>A0A975ZMA6</accession>
<evidence type="ECO:0000313" key="3">
    <source>
        <dbReference type="EMBL" id="SEI94540.1"/>
    </source>
</evidence>
<dbReference type="PANTHER" id="PTHR30535">
    <property type="entry name" value="VITAMIN B12-BINDING PROTEIN"/>
    <property type="match status" value="1"/>
</dbReference>
<feature type="signal peptide" evidence="1">
    <location>
        <begin position="1"/>
        <end position="32"/>
    </location>
</feature>
<protein>
    <submittedName>
        <fullName evidence="3">Iron complex transport system substrate-binding protein</fullName>
    </submittedName>
</protein>
<dbReference type="InterPro" id="IPR002491">
    <property type="entry name" value="ABC_transptr_periplasmic_BD"/>
</dbReference>
<dbReference type="Proteomes" id="UP000182932">
    <property type="component" value="Unassembled WGS sequence"/>
</dbReference>
<evidence type="ECO:0000256" key="1">
    <source>
        <dbReference type="SAM" id="SignalP"/>
    </source>
</evidence>
<feature type="chain" id="PRO_5036894646" evidence="1">
    <location>
        <begin position="33"/>
        <end position="289"/>
    </location>
</feature>
<evidence type="ECO:0000313" key="4">
    <source>
        <dbReference type="Proteomes" id="UP000182932"/>
    </source>
</evidence>
<dbReference type="GO" id="GO:0071281">
    <property type="term" value="P:cellular response to iron ion"/>
    <property type="evidence" value="ECO:0007669"/>
    <property type="project" value="TreeGrafter"/>
</dbReference>
<gene>
    <name evidence="3" type="ORF">SAMN04487940_102440</name>
</gene>
<dbReference type="AlphaFoldDB" id="A0A975ZMA6"/>
<keyword evidence="4" id="KW-1185">Reference proteome</keyword>
<dbReference type="SUPFAM" id="SSF53807">
    <property type="entry name" value="Helical backbone' metal receptor"/>
    <property type="match status" value="1"/>
</dbReference>
<reference evidence="3 4" key="1">
    <citation type="submission" date="2016-10" db="EMBL/GenBank/DDBJ databases">
        <authorList>
            <person name="Varghese N."/>
            <person name="Submissions S."/>
        </authorList>
    </citation>
    <scope>NUCLEOTIDE SEQUENCE [LARGE SCALE GENOMIC DNA]</scope>
    <source>
        <strain evidence="3 4">FF3</strain>
    </source>
</reference>
<dbReference type="InterPro" id="IPR050902">
    <property type="entry name" value="ABC_Transporter_SBP"/>
</dbReference>
<comment type="caution">
    <text evidence="3">The sequence shown here is derived from an EMBL/GenBank/DDBJ whole genome shotgun (WGS) entry which is preliminary data.</text>
</comment>
<dbReference type="EMBL" id="FNYY01000002">
    <property type="protein sequence ID" value="SEI94540.1"/>
    <property type="molecule type" value="Genomic_DNA"/>
</dbReference>